<evidence type="ECO:0000256" key="10">
    <source>
        <dbReference type="SAM" id="Phobius"/>
    </source>
</evidence>
<dbReference type="Proteomes" id="UP000036987">
    <property type="component" value="Unassembled WGS sequence"/>
</dbReference>
<dbReference type="OrthoDB" id="547796at2759"/>
<sequence>MVIIKDILMYCTNLSSTGVFTILAIAAAVYYIIDGIYYPPPNPDVIRFLDSEALPTPMHLGEITADKLKLYDGSDPKKPLLMAVKGQIYDVSQSRTLYGPGGPYALFAGKEASRALAKMCFDEKDLTDDISGLGPFELDSLQDWELKFKNKYVKVGSII</sequence>
<evidence type="ECO:0000256" key="5">
    <source>
        <dbReference type="ARBA" id="ARBA00022968"/>
    </source>
</evidence>
<keyword evidence="6 10" id="KW-1133">Transmembrane helix</keyword>
<dbReference type="InterPro" id="IPR001199">
    <property type="entry name" value="Cyt_B5-like_heme/steroid-bd"/>
</dbReference>
<evidence type="ECO:0000256" key="2">
    <source>
        <dbReference type="ARBA" id="ARBA00022475"/>
    </source>
</evidence>
<name>A0A0K9P3L5_ZOSMR</name>
<evidence type="ECO:0000256" key="8">
    <source>
        <dbReference type="ARBA" id="ARBA00023136"/>
    </source>
</evidence>
<accession>A0A0K9P3L5</accession>
<evidence type="ECO:0000256" key="7">
    <source>
        <dbReference type="ARBA" id="ARBA00023121"/>
    </source>
</evidence>
<dbReference type="OMA" id="CCESLIR"/>
<protein>
    <submittedName>
        <fullName evidence="12">Membrane steroid-binding protein 2</fullName>
    </submittedName>
</protein>
<dbReference type="GO" id="GO:0005886">
    <property type="term" value="C:plasma membrane"/>
    <property type="evidence" value="ECO:0007669"/>
    <property type="project" value="UniProtKB-SubCell"/>
</dbReference>
<gene>
    <name evidence="12" type="ORF">ZOSMA_43G00050</name>
</gene>
<dbReference type="GO" id="GO:0012505">
    <property type="term" value="C:endomembrane system"/>
    <property type="evidence" value="ECO:0000318"/>
    <property type="project" value="GO_Central"/>
</dbReference>
<keyword evidence="7" id="KW-0446">Lipid-binding</keyword>
<dbReference type="SMART" id="SM01117">
    <property type="entry name" value="Cyt-b5"/>
    <property type="match status" value="1"/>
</dbReference>
<proteinExistence type="inferred from homology"/>
<keyword evidence="4 10" id="KW-0812">Transmembrane</keyword>
<evidence type="ECO:0000313" key="12">
    <source>
        <dbReference type="EMBL" id="KMZ62825.1"/>
    </source>
</evidence>
<dbReference type="PANTHER" id="PTHR10281">
    <property type="entry name" value="MEMBRANE-ASSOCIATED PROGESTERONE RECEPTOR COMPONENT-RELATED"/>
    <property type="match status" value="1"/>
</dbReference>
<dbReference type="GO" id="GO:0005496">
    <property type="term" value="F:steroid binding"/>
    <property type="evidence" value="ECO:0007669"/>
    <property type="project" value="UniProtKB-KW"/>
</dbReference>
<evidence type="ECO:0000256" key="9">
    <source>
        <dbReference type="ARBA" id="ARBA00038357"/>
    </source>
</evidence>
<dbReference type="GO" id="GO:0016020">
    <property type="term" value="C:membrane"/>
    <property type="evidence" value="ECO:0000318"/>
    <property type="project" value="GO_Central"/>
</dbReference>
<dbReference type="FunFam" id="3.10.120.10:FF:000006">
    <property type="entry name" value="Membrane steroid-binding protein 1"/>
    <property type="match status" value="1"/>
</dbReference>
<keyword evidence="3" id="KW-0754">Steroid-binding</keyword>
<dbReference type="Gene3D" id="3.10.120.10">
    <property type="entry name" value="Cytochrome b5-like heme/steroid binding domain"/>
    <property type="match status" value="1"/>
</dbReference>
<feature type="domain" description="Cytochrome b5 heme-binding" evidence="11">
    <location>
        <begin position="63"/>
        <end position="159"/>
    </location>
</feature>
<keyword evidence="8 10" id="KW-0472">Membrane</keyword>
<dbReference type="GO" id="GO:0005783">
    <property type="term" value="C:endoplasmic reticulum"/>
    <property type="evidence" value="ECO:0000318"/>
    <property type="project" value="GO_Central"/>
</dbReference>
<comment type="subcellular location">
    <subcellularLocation>
        <location evidence="1">Cell membrane</location>
        <topology evidence="1">Single-pass type II membrane protein</topology>
    </subcellularLocation>
</comment>
<feature type="transmembrane region" description="Helical" evidence="10">
    <location>
        <begin position="7"/>
        <end position="33"/>
    </location>
</feature>
<dbReference type="InterPro" id="IPR036400">
    <property type="entry name" value="Cyt_B5-like_heme/steroid_sf"/>
</dbReference>
<evidence type="ECO:0000256" key="4">
    <source>
        <dbReference type="ARBA" id="ARBA00022692"/>
    </source>
</evidence>
<evidence type="ECO:0000313" key="13">
    <source>
        <dbReference type="Proteomes" id="UP000036987"/>
    </source>
</evidence>
<comment type="caution">
    <text evidence="12">The sequence shown here is derived from an EMBL/GenBank/DDBJ whole genome shotgun (WGS) entry which is preliminary data.</text>
</comment>
<dbReference type="SUPFAM" id="SSF55856">
    <property type="entry name" value="Cytochrome b5-like heme/steroid binding domain"/>
    <property type="match status" value="1"/>
</dbReference>
<dbReference type="Pfam" id="PF00173">
    <property type="entry name" value="Cyt-b5"/>
    <property type="match status" value="1"/>
</dbReference>
<dbReference type="AlphaFoldDB" id="A0A0K9P3L5"/>
<evidence type="ECO:0000256" key="6">
    <source>
        <dbReference type="ARBA" id="ARBA00022989"/>
    </source>
</evidence>
<dbReference type="STRING" id="29655.A0A0K9P3L5"/>
<evidence type="ECO:0000256" key="3">
    <source>
        <dbReference type="ARBA" id="ARBA00022665"/>
    </source>
</evidence>
<keyword evidence="5" id="KW-0735">Signal-anchor</keyword>
<organism evidence="12 13">
    <name type="scientific">Zostera marina</name>
    <name type="common">Eelgrass</name>
    <dbReference type="NCBI Taxonomy" id="29655"/>
    <lineage>
        <taxon>Eukaryota</taxon>
        <taxon>Viridiplantae</taxon>
        <taxon>Streptophyta</taxon>
        <taxon>Embryophyta</taxon>
        <taxon>Tracheophyta</taxon>
        <taxon>Spermatophyta</taxon>
        <taxon>Magnoliopsida</taxon>
        <taxon>Liliopsida</taxon>
        <taxon>Zosteraceae</taxon>
        <taxon>Zostera</taxon>
    </lineage>
</organism>
<keyword evidence="13" id="KW-1185">Reference proteome</keyword>
<keyword evidence="2" id="KW-1003">Cell membrane</keyword>
<dbReference type="InterPro" id="IPR050577">
    <property type="entry name" value="MAPR/NEUFC/NENF-like"/>
</dbReference>
<reference evidence="13" key="1">
    <citation type="journal article" date="2016" name="Nature">
        <title>The genome of the seagrass Zostera marina reveals angiosperm adaptation to the sea.</title>
        <authorList>
            <person name="Olsen J.L."/>
            <person name="Rouze P."/>
            <person name="Verhelst B."/>
            <person name="Lin Y.-C."/>
            <person name="Bayer T."/>
            <person name="Collen J."/>
            <person name="Dattolo E."/>
            <person name="De Paoli E."/>
            <person name="Dittami S."/>
            <person name="Maumus F."/>
            <person name="Michel G."/>
            <person name="Kersting A."/>
            <person name="Lauritano C."/>
            <person name="Lohaus R."/>
            <person name="Toepel M."/>
            <person name="Tonon T."/>
            <person name="Vanneste K."/>
            <person name="Amirebrahimi M."/>
            <person name="Brakel J."/>
            <person name="Bostroem C."/>
            <person name="Chovatia M."/>
            <person name="Grimwood J."/>
            <person name="Jenkins J.W."/>
            <person name="Jueterbock A."/>
            <person name="Mraz A."/>
            <person name="Stam W.T."/>
            <person name="Tice H."/>
            <person name="Bornberg-Bauer E."/>
            <person name="Green P.J."/>
            <person name="Pearson G.A."/>
            <person name="Procaccini G."/>
            <person name="Duarte C.M."/>
            <person name="Schmutz J."/>
            <person name="Reusch T.B.H."/>
            <person name="Van de Peer Y."/>
        </authorList>
    </citation>
    <scope>NUCLEOTIDE SEQUENCE [LARGE SCALE GENOMIC DNA]</scope>
    <source>
        <strain evidence="13">cv. Finnish</strain>
    </source>
</reference>
<evidence type="ECO:0000256" key="1">
    <source>
        <dbReference type="ARBA" id="ARBA00004401"/>
    </source>
</evidence>
<dbReference type="PANTHER" id="PTHR10281:SF45">
    <property type="entry name" value="MEMBRANE STEROID-BINDING PROTEIN 2"/>
    <property type="match status" value="1"/>
</dbReference>
<comment type="similarity">
    <text evidence="9">Belongs to the cytochrome b5 family. MAPR subfamily.</text>
</comment>
<evidence type="ECO:0000259" key="11">
    <source>
        <dbReference type="SMART" id="SM01117"/>
    </source>
</evidence>
<dbReference type="EMBL" id="LFYR01001305">
    <property type="protein sequence ID" value="KMZ62825.1"/>
    <property type="molecule type" value="Genomic_DNA"/>
</dbReference>